<name>A0A3N1XR98_9FIRM</name>
<dbReference type="OrthoDB" id="5141316at2"/>
<dbReference type="InterPro" id="IPR041487">
    <property type="entry name" value="HEPN/Toprim-NTD1"/>
</dbReference>
<comment type="caution">
    <text evidence="2">The sequence shown here is derived from an EMBL/GenBank/DDBJ whole genome shotgun (WGS) entry which is preliminary data.</text>
</comment>
<proteinExistence type="predicted"/>
<evidence type="ECO:0000259" key="1">
    <source>
        <dbReference type="Pfam" id="PF18871"/>
    </source>
</evidence>
<accession>A0A3N1XR98</accession>
<evidence type="ECO:0000313" key="3">
    <source>
        <dbReference type="Proteomes" id="UP000273083"/>
    </source>
</evidence>
<evidence type="ECO:0000313" key="2">
    <source>
        <dbReference type="EMBL" id="ROR29194.1"/>
    </source>
</evidence>
<dbReference type="AlphaFoldDB" id="A0A3N1XR98"/>
<dbReference type="Pfam" id="PF18871">
    <property type="entry name" value="HEPN_Toprim_N"/>
    <property type="match status" value="1"/>
</dbReference>
<feature type="domain" description="HEPN/Toprim N-terminal" evidence="1">
    <location>
        <begin position="1"/>
        <end position="215"/>
    </location>
</feature>
<dbReference type="Proteomes" id="UP000273083">
    <property type="component" value="Unassembled WGS sequence"/>
</dbReference>
<protein>
    <recommendedName>
        <fullName evidence="1">HEPN/Toprim N-terminal domain-containing protein</fullName>
    </recommendedName>
</protein>
<keyword evidence="3" id="KW-1185">Reference proteome</keyword>
<reference evidence="2 3" key="1">
    <citation type="submission" date="2018-11" db="EMBL/GenBank/DDBJ databases">
        <title>Genomic Encyclopedia of Type Strains, Phase IV (KMG-IV): sequencing the most valuable type-strain genomes for metagenomic binning, comparative biology and taxonomic classification.</title>
        <authorList>
            <person name="Goeker M."/>
        </authorList>
    </citation>
    <scope>NUCLEOTIDE SEQUENCE [LARGE SCALE GENOMIC DNA]</scope>
    <source>
        <strain evidence="2 3">DSM 26537</strain>
    </source>
</reference>
<gene>
    <name evidence="2" type="ORF">EDD66_103129</name>
</gene>
<organism evidence="2 3">
    <name type="scientific">Mobilisporobacter senegalensis</name>
    <dbReference type="NCBI Taxonomy" id="1329262"/>
    <lineage>
        <taxon>Bacteria</taxon>
        <taxon>Bacillati</taxon>
        <taxon>Bacillota</taxon>
        <taxon>Clostridia</taxon>
        <taxon>Lachnospirales</taxon>
        <taxon>Lachnospiraceae</taxon>
        <taxon>Mobilisporobacter</taxon>
    </lineage>
</organism>
<dbReference type="RefSeq" id="WP_123608650.1">
    <property type="nucleotide sequence ID" value="NZ_RJVG01000003.1"/>
</dbReference>
<dbReference type="EMBL" id="RJVG01000003">
    <property type="protein sequence ID" value="ROR29194.1"/>
    <property type="molecule type" value="Genomic_DNA"/>
</dbReference>
<sequence>MGSMITLGIGRMEIDWGKNNSFTDHSSLFKLSDIKPIPYYYVDFDTDEPLVEMKNGCARKLSSVKKRLDLLGYDIESIRGMFEDTIRQHEKYGYKIKLSFDVFYDVLRVIDVSEMDTVQFSVEFEQNGYDFGEYARRCVLEAPQIKDKILVEYEGDGDIEYRNPQFEVSEFLENLDPYITLRILAENPNNADQEVRWSFADVVENGWVQMDEVVQVLDSKKRILIVTEGSSDSFVLRKSIDQLYPDISDFFDFVDMNENYPFTGTGNLYNFCMGLCRISIQNNIIVIFDNDTAGLEKYHQSLSIPKPDSLVITKLPDYPEFSSVCTIGPQGSSTEDINGRAVAIECFLDFDSVQKPPCIRWTTYNKNEKQYQGELECKDEYVRAFKRCNLTDGSYDASKLKYLVNYIISEWIQRDTPNCH</sequence>